<accession>A0A0R1V0A2</accession>
<gene>
    <name evidence="5" type="ORF">FD50_GL000311</name>
</gene>
<dbReference type="Proteomes" id="UP000051166">
    <property type="component" value="Unassembled WGS sequence"/>
</dbReference>
<feature type="domain" description="Dehydrogenase E1 component" evidence="4">
    <location>
        <begin position="1"/>
        <end position="102"/>
    </location>
</feature>
<name>A0A0R1V0A2_9LACO</name>
<keyword evidence="2" id="KW-0560">Oxidoreductase</keyword>
<dbReference type="PANTHER" id="PTHR11516">
    <property type="entry name" value="PYRUVATE DEHYDROGENASE E1 COMPONENT, ALPHA SUBUNIT BACTERIAL AND ORGANELLAR"/>
    <property type="match status" value="1"/>
</dbReference>
<dbReference type="InterPro" id="IPR001017">
    <property type="entry name" value="DH_E1"/>
</dbReference>
<keyword evidence="3" id="KW-0786">Thiamine pyrophosphate</keyword>
<comment type="caution">
    <text evidence="5">The sequence shown here is derived from an EMBL/GenBank/DDBJ whole genome shotgun (WGS) entry which is preliminary data.</text>
</comment>
<dbReference type="GO" id="GO:0006086">
    <property type="term" value="P:pyruvate decarboxylation to acetyl-CoA"/>
    <property type="evidence" value="ECO:0007669"/>
    <property type="project" value="TreeGrafter"/>
</dbReference>
<evidence type="ECO:0000259" key="4">
    <source>
        <dbReference type="Pfam" id="PF00676"/>
    </source>
</evidence>
<evidence type="ECO:0000313" key="5">
    <source>
        <dbReference type="EMBL" id="KRL99041.1"/>
    </source>
</evidence>
<evidence type="ECO:0000256" key="3">
    <source>
        <dbReference type="ARBA" id="ARBA00023052"/>
    </source>
</evidence>
<dbReference type="PATRIC" id="fig|1423801.4.peg.317"/>
<dbReference type="Gene3D" id="3.40.50.970">
    <property type="match status" value="1"/>
</dbReference>
<dbReference type="GO" id="GO:0004739">
    <property type="term" value="F:pyruvate dehydrogenase (acetyl-transferring) activity"/>
    <property type="evidence" value="ECO:0007669"/>
    <property type="project" value="TreeGrafter"/>
</dbReference>
<dbReference type="EMBL" id="AZFQ01000034">
    <property type="protein sequence ID" value="KRL99041.1"/>
    <property type="molecule type" value="Genomic_DNA"/>
</dbReference>
<sequence>MAVYEAAGKAIERARKGEGPTLVECRTYRNYGHFEGDEQKYKATTGKESEFAKRDCIKEFREYALAQGLLSEESATEIEENSAADIKHAVKFAEESDIPKPETLYQDVFAD</sequence>
<organism evidence="5 6">
    <name type="scientific">Liquorilactobacillus satsumensis DSM 16230 = JCM 12392</name>
    <dbReference type="NCBI Taxonomy" id="1423801"/>
    <lineage>
        <taxon>Bacteria</taxon>
        <taxon>Bacillati</taxon>
        <taxon>Bacillota</taxon>
        <taxon>Bacilli</taxon>
        <taxon>Lactobacillales</taxon>
        <taxon>Lactobacillaceae</taxon>
        <taxon>Liquorilactobacillus</taxon>
    </lineage>
</organism>
<dbReference type="InterPro" id="IPR050642">
    <property type="entry name" value="PDH_E1_Alpha_Subunit"/>
</dbReference>
<proteinExistence type="predicted"/>
<evidence type="ECO:0000256" key="1">
    <source>
        <dbReference type="ARBA" id="ARBA00001964"/>
    </source>
</evidence>
<dbReference type="SUPFAM" id="SSF52518">
    <property type="entry name" value="Thiamin diphosphate-binding fold (THDP-binding)"/>
    <property type="match status" value="1"/>
</dbReference>
<dbReference type="InterPro" id="IPR029061">
    <property type="entry name" value="THDP-binding"/>
</dbReference>
<reference evidence="5 6" key="1">
    <citation type="journal article" date="2015" name="Genome Announc.">
        <title>Expanding the biotechnology potential of lactobacilli through comparative genomics of 213 strains and associated genera.</title>
        <authorList>
            <person name="Sun Z."/>
            <person name="Harris H.M."/>
            <person name="McCann A."/>
            <person name="Guo C."/>
            <person name="Argimon S."/>
            <person name="Zhang W."/>
            <person name="Yang X."/>
            <person name="Jeffery I.B."/>
            <person name="Cooney J.C."/>
            <person name="Kagawa T.F."/>
            <person name="Liu W."/>
            <person name="Song Y."/>
            <person name="Salvetti E."/>
            <person name="Wrobel A."/>
            <person name="Rasinkangas P."/>
            <person name="Parkhill J."/>
            <person name="Rea M.C."/>
            <person name="O'Sullivan O."/>
            <person name="Ritari J."/>
            <person name="Douillard F.P."/>
            <person name="Paul Ross R."/>
            <person name="Yang R."/>
            <person name="Briner A.E."/>
            <person name="Felis G.E."/>
            <person name="de Vos W.M."/>
            <person name="Barrangou R."/>
            <person name="Klaenhammer T.R."/>
            <person name="Caufield P.W."/>
            <person name="Cui Y."/>
            <person name="Zhang H."/>
            <person name="O'Toole P.W."/>
        </authorList>
    </citation>
    <scope>NUCLEOTIDE SEQUENCE [LARGE SCALE GENOMIC DNA]</scope>
    <source>
        <strain evidence="5 6">DSM 16230</strain>
    </source>
</reference>
<dbReference type="STRING" id="1423801.FD50_GL000311"/>
<dbReference type="AlphaFoldDB" id="A0A0R1V0A2"/>
<dbReference type="Pfam" id="PF00676">
    <property type="entry name" value="E1_dh"/>
    <property type="match status" value="1"/>
</dbReference>
<comment type="cofactor">
    <cofactor evidence="1">
        <name>thiamine diphosphate</name>
        <dbReference type="ChEBI" id="CHEBI:58937"/>
    </cofactor>
</comment>
<dbReference type="PANTHER" id="PTHR11516:SF60">
    <property type="entry name" value="PYRUVATE DEHYDROGENASE E1 COMPONENT SUBUNIT ALPHA"/>
    <property type="match status" value="1"/>
</dbReference>
<protein>
    <submittedName>
        <fullName evidence="5">TPP-dependent acetoin dehydrogenase complex, E1 component subunit alpha</fullName>
    </submittedName>
</protein>
<evidence type="ECO:0000313" key="6">
    <source>
        <dbReference type="Proteomes" id="UP000051166"/>
    </source>
</evidence>
<keyword evidence="6" id="KW-1185">Reference proteome</keyword>
<evidence type="ECO:0000256" key="2">
    <source>
        <dbReference type="ARBA" id="ARBA00023002"/>
    </source>
</evidence>